<sequence length="172" mass="20163">MPIYSYTVPEFVSYQMNMPIHNEQRELVYLLKKTRHRFLTQIAHMLLRYGMPYCYQVQTQDKIPIYKIECLFTGFRYTLLNCSTSEKLSINQHRTQLIEKIQTVTINGDVYRLEKDYACTGELKKNDETIATIRNLDNVSTSLTNRIRIEAIDDKTAALAAVLYHTFIYFGA</sequence>
<dbReference type="InterPro" id="IPR056944">
    <property type="entry name" value="Tubby_C-like"/>
</dbReference>
<gene>
    <name evidence="2" type="ORF">AS888_05455</name>
</gene>
<evidence type="ECO:0000259" key="1">
    <source>
        <dbReference type="Pfam" id="PF23728"/>
    </source>
</evidence>
<dbReference type="Proteomes" id="UP000064189">
    <property type="component" value="Unassembled WGS sequence"/>
</dbReference>
<evidence type="ECO:0000313" key="3">
    <source>
        <dbReference type="Proteomes" id="UP000064189"/>
    </source>
</evidence>
<protein>
    <recommendedName>
        <fullName evidence="1">Tubby C-terminal domain-containing protein</fullName>
    </recommendedName>
</protein>
<proteinExistence type="predicted"/>
<dbReference type="EMBL" id="LNNH01000010">
    <property type="protein sequence ID" value="KWW21930.1"/>
    <property type="molecule type" value="Genomic_DNA"/>
</dbReference>
<keyword evidence="3" id="KW-1185">Reference proteome</keyword>
<comment type="caution">
    <text evidence="2">The sequence shown here is derived from an EMBL/GenBank/DDBJ whole genome shotgun (WGS) entry which is preliminary data.</text>
</comment>
<dbReference type="Pfam" id="PF23728">
    <property type="entry name" value="Tubby_C_like"/>
    <property type="match status" value="1"/>
</dbReference>
<feature type="domain" description="Tubby C-terminal" evidence="1">
    <location>
        <begin position="4"/>
        <end position="169"/>
    </location>
</feature>
<reference evidence="2 3" key="1">
    <citation type="submission" date="2015-11" db="EMBL/GenBank/DDBJ databases">
        <title>Genome Sequence of Bacillus simplex strain VanAntwerpen2.</title>
        <authorList>
            <person name="Couger M.B."/>
        </authorList>
    </citation>
    <scope>NUCLEOTIDE SEQUENCE [LARGE SCALE GENOMIC DNA]</scope>
    <source>
        <strain evidence="2 3">VanAntwerpen02</strain>
    </source>
</reference>
<name>A0A125QSJ3_9BACI</name>
<organism evidence="2 3">
    <name type="scientific">Peribacillus simplex</name>
    <dbReference type="NCBI Taxonomy" id="1478"/>
    <lineage>
        <taxon>Bacteria</taxon>
        <taxon>Bacillati</taxon>
        <taxon>Bacillota</taxon>
        <taxon>Bacilli</taxon>
        <taxon>Bacillales</taxon>
        <taxon>Bacillaceae</taxon>
        <taxon>Peribacillus</taxon>
    </lineage>
</organism>
<dbReference type="AlphaFoldDB" id="A0A125QSJ3"/>
<evidence type="ECO:0000313" key="2">
    <source>
        <dbReference type="EMBL" id="KWW21930.1"/>
    </source>
</evidence>
<accession>A0A125QSJ3</accession>